<feature type="non-terminal residue" evidence="1">
    <location>
        <position position="1"/>
    </location>
</feature>
<comment type="caution">
    <text evidence="1">The sequence shown here is derived from an EMBL/GenBank/DDBJ whole genome shotgun (WGS) entry which is preliminary data.</text>
</comment>
<evidence type="ECO:0000313" key="2">
    <source>
        <dbReference type="Proteomes" id="UP000824120"/>
    </source>
</evidence>
<dbReference type="EMBL" id="JACXVP010000011">
    <property type="protein sequence ID" value="KAG5576996.1"/>
    <property type="molecule type" value="Genomic_DNA"/>
</dbReference>
<keyword evidence="2" id="KW-1185">Reference proteome</keyword>
<dbReference type="OrthoDB" id="1835723at2759"/>
<sequence>CKDNESRRVEDTLLIILQKINEQDRVLEEMKENVKVLNQVIGSHSRSIQLIETLMGHVLPHLYQTNQEGLPSETKSTIWNPTLTGGPVKLGEENDHSACCQVLQRA</sequence>
<protein>
    <submittedName>
        <fullName evidence="1">Uncharacterized protein</fullName>
    </submittedName>
</protein>
<evidence type="ECO:0000313" key="1">
    <source>
        <dbReference type="EMBL" id="KAG5576996.1"/>
    </source>
</evidence>
<proteinExistence type="predicted"/>
<accession>A0A9J5WP89</accession>
<dbReference type="Proteomes" id="UP000824120">
    <property type="component" value="Chromosome 11"/>
</dbReference>
<gene>
    <name evidence="1" type="ORF">H5410_057130</name>
</gene>
<dbReference type="AlphaFoldDB" id="A0A9J5WP89"/>
<reference evidence="1 2" key="1">
    <citation type="submission" date="2020-09" db="EMBL/GenBank/DDBJ databases">
        <title>De no assembly of potato wild relative species, Solanum commersonii.</title>
        <authorList>
            <person name="Cho K."/>
        </authorList>
    </citation>
    <scope>NUCLEOTIDE SEQUENCE [LARGE SCALE GENOMIC DNA]</scope>
    <source>
        <strain evidence="1">LZ3.2</strain>
        <tissue evidence="1">Leaf</tissue>
    </source>
</reference>
<organism evidence="1 2">
    <name type="scientific">Solanum commersonii</name>
    <name type="common">Commerson's wild potato</name>
    <name type="synonym">Commerson's nightshade</name>
    <dbReference type="NCBI Taxonomy" id="4109"/>
    <lineage>
        <taxon>Eukaryota</taxon>
        <taxon>Viridiplantae</taxon>
        <taxon>Streptophyta</taxon>
        <taxon>Embryophyta</taxon>
        <taxon>Tracheophyta</taxon>
        <taxon>Spermatophyta</taxon>
        <taxon>Magnoliopsida</taxon>
        <taxon>eudicotyledons</taxon>
        <taxon>Gunneridae</taxon>
        <taxon>Pentapetalae</taxon>
        <taxon>asterids</taxon>
        <taxon>lamiids</taxon>
        <taxon>Solanales</taxon>
        <taxon>Solanaceae</taxon>
        <taxon>Solanoideae</taxon>
        <taxon>Solaneae</taxon>
        <taxon>Solanum</taxon>
    </lineage>
</organism>
<name>A0A9J5WP89_SOLCO</name>